<dbReference type="AlphaFoldDB" id="A0A9J6FCE7"/>
<dbReference type="VEuPathDB" id="VectorBase:HLOH_040562"/>
<protein>
    <submittedName>
        <fullName evidence="2">Uncharacterized protein</fullName>
    </submittedName>
</protein>
<dbReference type="GO" id="GO:0005634">
    <property type="term" value="C:nucleus"/>
    <property type="evidence" value="ECO:0007669"/>
    <property type="project" value="TreeGrafter"/>
</dbReference>
<dbReference type="PANTHER" id="PTHR28678">
    <property type="entry name" value="CODANIN-1"/>
    <property type="match status" value="1"/>
</dbReference>
<dbReference type="PANTHER" id="PTHR28678:SF1">
    <property type="entry name" value="CODANIN-1"/>
    <property type="match status" value="1"/>
</dbReference>
<evidence type="ECO:0000313" key="3">
    <source>
        <dbReference type="Proteomes" id="UP000821853"/>
    </source>
</evidence>
<organism evidence="2 3">
    <name type="scientific">Haemaphysalis longicornis</name>
    <name type="common">Bush tick</name>
    <dbReference type="NCBI Taxonomy" id="44386"/>
    <lineage>
        <taxon>Eukaryota</taxon>
        <taxon>Metazoa</taxon>
        <taxon>Ecdysozoa</taxon>
        <taxon>Arthropoda</taxon>
        <taxon>Chelicerata</taxon>
        <taxon>Arachnida</taxon>
        <taxon>Acari</taxon>
        <taxon>Parasitiformes</taxon>
        <taxon>Ixodida</taxon>
        <taxon>Ixodoidea</taxon>
        <taxon>Ixodidae</taxon>
        <taxon>Haemaphysalinae</taxon>
        <taxon>Haemaphysalis</taxon>
    </lineage>
</organism>
<dbReference type="EMBL" id="JABSTR010000001">
    <property type="protein sequence ID" value="KAH9360589.1"/>
    <property type="molecule type" value="Genomic_DNA"/>
</dbReference>
<reference evidence="2 3" key="1">
    <citation type="journal article" date="2020" name="Cell">
        <title>Large-Scale Comparative Analyses of Tick Genomes Elucidate Their Genetic Diversity and Vector Capacities.</title>
        <authorList>
            <consortium name="Tick Genome and Microbiome Consortium (TIGMIC)"/>
            <person name="Jia N."/>
            <person name="Wang J."/>
            <person name="Shi W."/>
            <person name="Du L."/>
            <person name="Sun Y."/>
            <person name="Zhan W."/>
            <person name="Jiang J.F."/>
            <person name="Wang Q."/>
            <person name="Zhang B."/>
            <person name="Ji P."/>
            <person name="Bell-Sakyi L."/>
            <person name="Cui X.M."/>
            <person name="Yuan T.T."/>
            <person name="Jiang B.G."/>
            <person name="Yang W.F."/>
            <person name="Lam T.T."/>
            <person name="Chang Q.C."/>
            <person name="Ding S.J."/>
            <person name="Wang X.J."/>
            <person name="Zhu J.G."/>
            <person name="Ruan X.D."/>
            <person name="Zhao L."/>
            <person name="Wei J.T."/>
            <person name="Ye R.Z."/>
            <person name="Que T.C."/>
            <person name="Du C.H."/>
            <person name="Zhou Y.H."/>
            <person name="Cheng J.X."/>
            <person name="Dai P.F."/>
            <person name="Guo W.B."/>
            <person name="Han X.H."/>
            <person name="Huang E.J."/>
            <person name="Li L.F."/>
            <person name="Wei W."/>
            <person name="Gao Y.C."/>
            <person name="Liu J.Z."/>
            <person name="Shao H.Z."/>
            <person name="Wang X."/>
            <person name="Wang C.C."/>
            <person name="Yang T.C."/>
            <person name="Huo Q.B."/>
            <person name="Li W."/>
            <person name="Chen H.Y."/>
            <person name="Chen S.E."/>
            <person name="Zhou L.G."/>
            <person name="Ni X.B."/>
            <person name="Tian J.H."/>
            <person name="Sheng Y."/>
            <person name="Liu T."/>
            <person name="Pan Y.S."/>
            <person name="Xia L.Y."/>
            <person name="Li J."/>
            <person name="Zhao F."/>
            <person name="Cao W.C."/>
        </authorList>
    </citation>
    <scope>NUCLEOTIDE SEQUENCE [LARGE SCALE GENOMIC DNA]</scope>
    <source>
        <strain evidence="2">HaeL-2018</strain>
    </source>
</reference>
<feature type="region of interest" description="Disordered" evidence="1">
    <location>
        <begin position="234"/>
        <end position="259"/>
    </location>
</feature>
<feature type="region of interest" description="Disordered" evidence="1">
    <location>
        <begin position="194"/>
        <end position="216"/>
    </location>
</feature>
<dbReference type="GO" id="GO:0006325">
    <property type="term" value="P:chromatin organization"/>
    <property type="evidence" value="ECO:0007669"/>
    <property type="project" value="TreeGrafter"/>
</dbReference>
<dbReference type="Proteomes" id="UP000821853">
    <property type="component" value="Chromosome 1"/>
</dbReference>
<dbReference type="OrthoDB" id="20982at2759"/>
<keyword evidence="3" id="KW-1185">Reference proteome</keyword>
<comment type="caution">
    <text evidence="2">The sequence shown here is derived from an EMBL/GenBank/DDBJ whole genome shotgun (WGS) entry which is preliminary data.</text>
</comment>
<sequence>MASVVDLLFSKVVSSEDVLQWLTDPEYLPGHSELELTGLRRSDFIANFVNFIRDQCPLIQQSSSPAQPRQPSPAPVKVWSTSAFKSKGPGDVVQNSKLESVLCSRSRPSAGGRRQNTARVFGGNGQTSTYVTPVTRRDLPRTGATDAAGQETVPRRTDRRVASKEVFTSAVFAESAFVPDFGDSGVFPAVGTRAEHHRGENSQAGQQHHQRRAGSPQGIHFRTDALQQNRITTPVGCKDEPQGVDASVSQEPPEEVQPEEYVVPVPSALPTERSSMSLLLCMLLFLNRGLIVNITVELFFLLQLLTAKQKVGSVEEDGSTKLLHSVHNCTHFAVAVLRDILAVASLLGQADAQAALKCAAPHGILTHVALWHRHLVRVRGAHFKSVAFLNRSHCFTGSQIFFYEFCKFAANSIFLQHFKDQCVWKIVEFEADNPFQDAEEPLGEDVLKVCCAVSTRSATSKVAAVGEGKRDRENCATGDLCRDGLSQWPVRHTHQGERRCPLQRAVSLRRFGQVARNHAARAVGERMLKPGSLGAAGRVREVQECKAGVVAIGRLQHGASNLDFVVCLAVWCPEACTRSVLHAAVPLWQDSRALAQVLLHFDLLAAEDLEESLKSVLDLELPATVAGAIGLCAQKRSPAVQRQPRLPEPAVMNKTYCLKRVTGHYPSGTAIHWAN</sequence>
<evidence type="ECO:0000256" key="1">
    <source>
        <dbReference type="SAM" id="MobiDB-lite"/>
    </source>
</evidence>
<dbReference type="InterPro" id="IPR040031">
    <property type="entry name" value="Codanin-1"/>
</dbReference>
<gene>
    <name evidence="2" type="ORF">HPB48_008649</name>
</gene>
<accession>A0A9J6FCE7</accession>
<feature type="region of interest" description="Disordered" evidence="1">
    <location>
        <begin position="105"/>
        <end position="131"/>
    </location>
</feature>
<name>A0A9J6FCE7_HAELO</name>
<evidence type="ECO:0000313" key="2">
    <source>
        <dbReference type="EMBL" id="KAH9360589.1"/>
    </source>
</evidence>
<proteinExistence type="predicted"/>